<keyword evidence="6" id="KW-1185">Reference proteome</keyword>
<dbReference type="InterPro" id="IPR014818">
    <property type="entry name" value="Phage/plasmid_primase_P4_C"/>
</dbReference>
<dbReference type="CDD" id="cd01029">
    <property type="entry name" value="TOPRIM_primases"/>
    <property type="match status" value="1"/>
</dbReference>
<name>A0ABT6X9J9_9BURK</name>
<dbReference type="SMART" id="SM00885">
    <property type="entry name" value="D5_N"/>
    <property type="match status" value="1"/>
</dbReference>
<feature type="domain" description="SF3 helicase" evidence="4">
    <location>
        <begin position="479"/>
        <end position="638"/>
    </location>
</feature>
<sequence>MAELALDHAKRMRAALIDNAESVLMHLLPAGVIRRNCFYVGNVYGAAGDSLEVVLSGPKAGLWTDRAEGTGGDLFHLIAGNRHLDIKTEFSRVIEVAQEILGMPRLDIPKARAKKSGPAVDELGVPTAKWEYQDASGKLIAVVSRYEPEPGKKEFRPWDVKKRRMAPPTPRPLYNQPGMLAAETVILVEGEKCAQALIDAGYCATTAMQGANAPVDKTDWRPLEGKAVLIWPDKDAPGWSYAESAAKAALEAGARSCDILIPPDFKPTGWDAADALAEGAGQGDAQSDGAAFDVDGFILTGHRLPIAKDPDPSEMDTSSVDLVDGVNWSTEDGLAIAFTNRYGIDLRYCAQLGKWFWWNGKRWIEDKMLYVQHLSRGICRAASRKADTPKLKSKLASASSIGSVERIIRSDPKHAANIEEWDPDPWLLNTPEGVIELKTGLLRPHQRIDRMTKITTASPRGECPQWLAFLSQVTGGDAELLAYLQRMAGYCLTGLTTEHALLFLYGTGGNGKSVFVNTLFTIMGDYAANAPMETFMESRNDRHPTDLAGLMGSRLVTATETEQGRRWNESKIKEITGGDRVSARFMRQDFFTYVPAYKIVISGNHKPAIRNIDEAIKRRMHLIPFTLSIPPEKRDHQLQSKLLKERDGILAWAVQGCLMWQREGLKQPTSVTSATNEYFESEDVMGRWIEERCVLVSNAKSLTFELFNDWKQWAETNGEYQGSQRRFSDLLISKGVERWRNSSGVRGFQGIGLKQGAPVRFTPHEVD</sequence>
<dbReference type="EMBL" id="JASGBH010000009">
    <property type="protein sequence ID" value="MDI9234634.1"/>
    <property type="molecule type" value="Genomic_DNA"/>
</dbReference>
<keyword evidence="1" id="KW-0547">Nucleotide-binding</keyword>
<reference evidence="5" key="1">
    <citation type="submission" date="2023-05" db="EMBL/GenBank/DDBJ databases">
        <title>Limnohabitans sp. strain HM2-2 Genome sequencing and assembly.</title>
        <authorList>
            <person name="Jung Y."/>
        </authorList>
    </citation>
    <scope>NUCLEOTIDE SEQUENCE</scope>
    <source>
        <strain evidence="5">HM2-2</strain>
    </source>
</reference>
<dbReference type="InterPro" id="IPR051620">
    <property type="entry name" value="ORF904-like_C"/>
</dbReference>
<evidence type="ECO:0000313" key="6">
    <source>
        <dbReference type="Proteomes" id="UP001431902"/>
    </source>
</evidence>
<dbReference type="Pfam" id="PF08706">
    <property type="entry name" value="D5_N"/>
    <property type="match status" value="1"/>
</dbReference>
<accession>A0ABT6X9J9</accession>
<evidence type="ECO:0000259" key="4">
    <source>
        <dbReference type="PROSITE" id="PS51206"/>
    </source>
</evidence>
<gene>
    <name evidence="5" type="ORF">QLQ16_12415</name>
</gene>
<dbReference type="NCBIfam" id="NF005477">
    <property type="entry name" value="PRK07078.1"/>
    <property type="match status" value="1"/>
</dbReference>
<dbReference type="PANTHER" id="PTHR35372">
    <property type="entry name" value="ATP BINDING PROTEIN-RELATED"/>
    <property type="match status" value="1"/>
</dbReference>
<evidence type="ECO:0000313" key="5">
    <source>
        <dbReference type="EMBL" id="MDI9234634.1"/>
    </source>
</evidence>
<dbReference type="Proteomes" id="UP001431902">
    <property type="component" value="Unassembled WGS sequence"/>
</dbReference>
<dbReference type="Pfam" id="PF19263">
    <property type="entry name" value="DUF5906"/>
    <property type="match status" value="1"/>
</dbReference>
<dbReference type="InterPro" id="IPR034154">
    <property type="entry name" value="TOPRIM_DnaG/twinkle"/>
</dbReference>
<comment type="caution">
    <text evidence="5">The sequence shown here is derived from an EMBL/GenBank/DDBJ whole genome shotgun (WGS) entry which is preliminary data.</text>
</comment>
<dbReference type="InterPro" id="IPR006500">
    <property type="entry name" value="Helicase_put_C_phage/plasmid"/>
</dbReference>
<dbReference type="InterPro" id="IPR045455">
    <property type="entry name" value="NrS-1_pol-like_helicase"/>
</dbReference>
<protein>
    <submittedName>
        <fullName evidence="5">Phage/plasmid primase, P4 family</fullName>
    </submittedName>
</protein>
<evidence type="ECO:0000256" key="2">
    <source>
        <dbReference type="ARBA" id="ARBA00022801"/>
    </source>
</evidence>
<dbReference type="InterPro" id="IPR014015">
    <property type="entry name" value="Helicase_SF3_DNA-vir"/>
</dbReference>
<dbReference type="Gene3D" id="3.40.1360.10">
    <property type="match status" value="1"/>
</dbReference>
<evidence type="ECO:0000256" key="3">
    <source>
        <dbReference type="ARBA" id="ARBA00022840"/>
    </source>
</evidence>
<dbReference type="PROSITE" id="PS51206">
    <property type="entry name" value="SF3_HELICASE_1"/>
    <property type="match status" value="1"/>
</dbReference>
<keyword evidence="3" id="KW-0067">ATP-binding</keyword>
<organism evidence="5 6">
    <name type="scientific">Limnohabitans lacus</name>
    <dbReference type="NCBI Taxonomy" id="3045173"/>
    <lineage>
        <taxon>Bacteria</taxon>
        <taxon>Pseudomonadati</taxon>
        <taxon>Pseudomonadota</taxon>
        <taxon>Betaproteobacteria</taxon>
        <taxon>Burkholderiales</taxon>
        <taxon>Comamonadaceae</taxon>
        <taxon>Limnohabitans</taxon>
    </lineage>
</organism>
<dbReference type="PANTHER" id="PTHR35372:SF2">
    <property type="entry name" value="SF3 HELICASE DOMAIN-CONTAINING PROTEIN"/>
    <property type="match status" value="1"/>
</dbReference>
<proteinExistence type="predicted"/>
<dbReference type="NCBIfam" id="TIGR01613">
    <property type="entry name" value="primase_Cterm"/>
    <property type="match status" value="1"/>
</dbReference>
<keyword evidence="2" id="KW-0378">Hydrolase</keyword>
<evidence type="ECO:0000256" key="1">
    <source>
        <dbReference type="ARBA" id="ARBA00022741"/>
    </source>
</evidence>
<dbReference type="Gene3D" id="3.40.50.300">
    <property type="entry name" value="P-loop containing nucleotide triphosphate hydrolases"/>
    <property type="match status" value="1"/>
</dbReference>
<dbReference type="InterPro" id="IPR027417">
    <property type="entry name" value="P-loop_NTPase"/>
</dbReference>
<dbReference type="SUPFAM" id="SSF52540">
    <property type="entry name" value="P-loop containing nucleoside triphosphate hydrolases"/>
    <property type="match status" value="1"/>
</dbReference>